<organism evidence="1 2">
    <name type="scientific">Blastococcus tunisiensis</name>
    <dbReference type="NCBI Taxonomy" id="1798228"/>
    <lineage>
        <taxon>Bacteria</taxon>
        <taxon>Bacillati</taxon>
        <taxon>Actinomycetota</taxon>
        <taxon>Actinomycetes</taxon>
        <taxon>Geodermatophilales</taxon>
        <taxon>Geodermatophilaceae</taxon>
        <taxon>Blastococcus</taxon>
    </lineage>
</organism>
<proteinExistence type="predicted"/>
<sequence>MAQGTPELAACHVIGRRAVVLATRRGVAAPKG</sequence>
<evidence type="ECO:0000313" key="2">
    <source>
        <dbReference type="Proteomes" id="UP000198589"/>
    </source>
</evidence>
<protein>
    <submittedName>
        <fullName evidence="1">Uncharacterized protein</fullName>
    </submittedName>
</protein>
<dbReference type="STRING" id="1798228.SAMN05216574_11258"/>
<dbReference type="EMBL" id="FOND01000012">
    <property type="protein sequence ID" value="SFF36159.1"/>
    <property type="molecule type" value="Genomic_DNA"/>
</dbReference>
<name>A0A1I2I198_9ACTN</name>
<reference evidence="2" key="1">
    <citation type="submission" date="2016-10" db="EMBL/GenBank/DDBJ databases">
        <authorList>
            <person name="Varghese N."/>
            <person name="Submissions S."/>
        </authorList>
    </citation>
    <scope>NUCLEOTIDE SEQUENCE [LARGE SCALE GENOMIC DNA]</scope>
    <source>
        <strain evidence="2">DSM 46838</strain>
    </source>
</reference>
<dbReference type="AlphaFoldDB" id="A0A1I2I198"/>
<evidence type="ECO:0000313" key="1">
    <source>
        <dbReference type="EMBL" id="SFF36159.1"/>
    </source>
</evidence>
<dbReference type="Proteomes" id="UP000198589">
    <property type="component" value="Unassembled WGS sequence"/>
</dbReference>
<keyword evidence="2" id="KW-1185">Reference proteome</keyword>
<accession>A0A1I2I198</accession>
<gene>
    <name evidence="1" type="ORF">SAMN05216574_11258</name>
</gene>